<evidence type="ECO:0000313" key="4">
    <source>
        <dbReference type="Proteomes" id="UP000233332"/>
    </source>
</evidence>
<feature type="transmembrane region" description="Helical" evidence="1">
    <location>
        <begin position="96"/>
        <end position="115"/>
    </location>
</feature>
<evidence type="ECO:0000313" key="3">
    <source>
        <dbReference type="EMBL" id="PKR58365.1"/>
    </source>
</evidence>
<feature type="transmembrane region" description="Helical" evidence="1">
    <location>
        <begin position="240"/>
        <end position="261"/>
    </location>
</feature>
<dbReference type="RefSeq" id="WP_101302229.1">
    <property type="nucleotide sequence ID" value="NZ_NXGX01000004.1"/>
</dbReference>
<keyword evidence="4" id="KW-1185">Reference proteome</keyword>
<reference evidence="3 4" key="1">
    <citation type="submission" date="2017-09" db="EMBL/GenBank/DDBJ databases">
        <title>Biodiversity and function of Thalassospira species in the particle-attached aromatic-hydrocarbon-degrading consortia from the surface seawater of the China South Sea.</title>
        <authorList>
            <person name="Dong C."/>
            <person name="Lai Q."/>
            <person name="Shao Z."/>
        </authorList>
    </citation>
    <scope>NUCLEOTIDE SEQUENCE [LARGE SCALE GENOMIC DNA]</scope>
    <source>
        <strain evidence="3 4">139Z-12</strain>
    </source>
</reference>
<feature type="transmembrane region" description="Helical" evidence="1">
    <location>
        <begin position="36"/>
        <end position="55"/>
    </location>
</feature>
<name>A0A2N3L6C1_9PROT</name>
<dbReference type="PANTHER" id="PTHR12715:SF4">
    <property type="entry name" value="EAMA DOMAIN-CONTAINING PROTEIN"/>
    <property type="match status" value="1"/>
</dbReference>
<feature type="transmembrane region" description="Helical" evidence="1">
    <location>
        <begin position="151"/>
        <end position="169"/>
    </location>
</feature>
<feature type="transmembrane region" description="Helical" evidence="1">
    <location>
        <begin position="67"/>
        <end position="84"/>
    </location>
</feature>
<evidence type="ECO:0000256" key="1">
    <source>
        <dbReference type="SAM" id="Phobius"/>
    </source>
</evidence>
<comment type="caution">
    <text evidence="3">The sequence shown here is derived from an EMBL/GenBank/DDBJ whole genome shotgun (WGS) entry which is preliminary data.</text>
</comment>
<keyword evidence="1" id="KW-0472">Membrane</keyword>
<evidence type="ECO:0000259" key="2">
    <source>
        <dbReference type="Pfam" id="PF00892"/>
    </source>
</evidence>
<dbReference type="PANTHER" id="PTHR12715">
    <property type="entry name" value="TRANSPORTER, DRUG/METABOLITE EXPORTER FAMILY"/>
    <property type="match status" value="1"/>
</dbReference>
<dbReference type="AlphaFoldDB" id="A0A2N3L6C1"/>
<feature type="transmembrane region" description="Helical" evidence="1">
    <location>
        <begin position="122"/>
        <end position="139"/>
    </location>
</feature>
<feature type="domain" description="EamA" evidence="2">
    <location>
        <begin position="151"/>
        <end position="283"/>
    </location>
</feature>
<dbReference type="GO" id="GO:0016020">
    <property type="term" value="C:membrane"/>
    <property type="evidence" value="ECO:0007669"/>
    <property type="project" value="InterPro"/>
</dbReference>
<dbReference type="InterPro" id="IPR037185">
    <property type="entry name" value="EmrE-like"/>
</dbReference>
<organism evidence="3 4">
    <name type="scientific">Thalassospira lohafexi</name>
    <dbReference type="NCBI Taxonomy" id="744227"/>
    <lineage>
        <taxon>Bacteria</taxon>
        <taxon>Pseudomonadati</taxon>
        <taxon>Pseudomonadota</taxon>
        <taxon>Alphaproteobacteria</taxon>
        <taxon>Rhodospirillales</taxon>
        <taxon>Thalassospiraceae</taxon>
        <taxon>Thalassospira</taxon>
    </lineage>
</organism>
<proteinExistence type="predicted"/>
<protein>
    <submittedName>
        <fullName evidence="3">EamA family transporter</fullName>
    </submittedName>
</protein>
<feature type="domain" description="EamA" evidence="2">
    <location>
        <begin position="7"/>
        <end position="139"/>
    </location>
</feature>
<dbReference type="SUPFAM" id="SSF103481">
    <property type="entry name" value="Multidrug resistance efflux transporter EmrE"/>
    <property type="match status" value="2"/>
</dbReference>
<accession>A0A2N3L6C1</accession>
<feature type="transmembrane region" description="Helical" evidence="1">
    <location>
        <begin position="267"/>
        <end position="286"/>
    </location>
</feature>
<feature type="transmembrane region" description="Helical" evidence="1">
    <location>
        <begin position="209"/>
        <end position="228"/>
    </location>
</feature>
<keyword evidence="1" id="KW-0812">Transmembrane</keyword>
<dbReference type="EMBL" id="NXGX01000004">
    <property type="protein sequence ID" value="PKR58365.1"/>
    <property type="molecule type" value="Genomic_DNA"/>
</dbReference>
<dbReference type="Proteomes" id="UP000233332">
    <property type="component" value="Unassembled WGS sequence"/>
</dbReference>
<dbReference type="InterPro" id="IPR052756">
    <property type="entry name" value="Alkyne_AA_exporter"/>
</dbReference>
<feature type="transmembrane region" description="Helical" evidence="1">
    <location>
        <begin position="176"/>
        <end position="197"/>
    </location>
</feature>
<gene>
    <name evidence="3" type="ORF">COO92_11520</name>
</gene>
<keyword evidence="1" id="KW-1133">Transmembrane helix</keyword>
<dbReference type="InterPro" id="IPR000620">
    <property type="entry name" value="EamA_dom"/>
</dbReference>
<dbReference type="Pfam" id="PF00892">
    <property type="entry name" value="EamA"/>
    <property type="match status" value="2"/>
</dbReference>
<sequence length="296" mass="31234">MFSRSTLGLTAALVTVLSWAASFPLIGVALGHFDPLPLAATRFAIAACPAVIWLLIIRPPLPRVRDLARLALGGAIGISIYNWLLNTGQQTVSPGAASFIINTLPIWTALLATLFLRERFGYRAWIATAISFSGVFLIAQGQPGEMRFGNGSSLILLASILSASYFVLVRGLIARYGAGTCTCWTLITGAFWLSPWLPDGLAQLGTAPMPVISAMVFLGLVSASLGYATWSFAIGHFGPALAANFLYLVPPLAIALAWSLSAITPDILTIIGGGVAIGGVVIFRFWTGQSPRKATA</sequence>